<dbReference type="SUPFAM" id="SSF141371">
    <property type="entry name" value="PilZ domain-like"/>
    <property type="match status" value="1"/>
</dbReference>
<dbReference type="Gene3D" id="2.40.10.220">
    <property type="entry name" value="predicted glycosyltransferase like domains"/>
    <property type="match status" value="1"/>
</dbReference>
<sequence>MTAEQRRRFNRVQFHEGASLLLADRRFACEVRDLSLKGALLACPGASSARRGDSCELILALAADGGEVVAMKGEIAHVATTADNVQVGLVCREIDIDSITHLRRLVALNLGDEQVLERELAALIRE</sequence>
<protein>
    <recommendedName>
        <fullName evidence="1">Cyclic diguanosine monophosphate-binding protein</fullName>
        <shortName evidence="1">c-di-GMP-binding protein</shortName>
    </recommendedName>
    <alternativeName>
        <fullName evidence="1">Pilz domain-containing protein</fullName>
    </alternativeName>
</protein>
<dbReference type="OrthoDB" id="5298508at2"/>
<comment type="function">
    <text evidence="1">Binds the second messenger bis-(3'-5') cyclic dimeric guanosine monophosphate (c-di-GMP). Can bind two c-di-GMP molecules per monomer. May play a role in bacterial second-messenger regulated processes. Binding to c-di-GMP induces a conformational change of the C- and N-termini resulting in the exposure of a highly negative surface on one side of the protein to a possible effector protein.</text>
</comment>
<accession>A0A6C2D3T6</accession>
<evidence type="ECO:0000256" key="1">
    <source>
        <dbReference type="PIRNR" id="PIRNR028141"/>
    </source>
</evidence>
<dbReference type="InterPro" id="IPR009875">
    <property type="entry name" value="PilZ_domain"/>
</dbReference>
<evidence type="ECO:0000313" key="4">
    <source>
        <dbReference type="Proteomes" id="UP000389128"/>
    </source>
</evidence>
<proteinExistence type="predicted"/>
<keyword evidence="1" id="KW-0547">Nucleotide-binding</keyword>
<organism evidence="3 4">
    <name type="scientific">Zoogloea oleivorans</name>
    <dbReference type="NCBI Taxonomy" id="1552750"/>
    <lineage>
        <taxon>Bacteria</taxon>
        <taxon>Pseudomonadati</taxon>
        <taxon>Pseudomonadota</taxon>
        <taxon>Betaproteobacteria</taxon>
        <taxon>Rhodocyclales</taxon>
        <taxon>Zoogloeaceae</taxon>
        <taxon>Zoogloea</taxon>
    </lineage>
</organism>
<evidence type="ECO:0000313" key="3">
    <source>
        <dbReference type="EMBL" id="TYC61100.1"/>
    </source>
</evidence>
<dbReference type="Proteomes" id="UP000389128">
    <property type="component" value="Unassembled WGS sequence"/>
</dbReference>
<dbReference type="AlphaFoldDB" id="A0A6C2D3T6"/>
<dbReference type="Pfam" id="PF07238">
    <property type="entry name" value="PilZ"/>
    <property type="match status" value="1"/>
</dbReference>
<dbReference type="InterPro" id="IPR027021">
    <property type="entry name" value="C-di-GMP_BP_PA4608"/>
</dbReference>
<comment type="caution">
    <text evidence="3">The sequence shown here is derived from an EMBL/GenBank/DDBJ whole genome shotgun (WGS) entry which is preliminary data.</text>
</comment>
<name>A0A6C2D3T6_9RHOO</name>
<dbReference type="PIRSF" id="PIRSF028141">
    <property type="entry name" value="C-di-GMP_BP_PA4608"/>
    <property type="match status" value="1"/>
</dbReference>
<dbReference type="GO" id="GO:0035438">
    <property type="term" value="F:cyclic-di-GMP binding"/>
    <property type="evidence" value="ECO:0007669"/>
    <property type="project" value="InterPro"/>
</dbReference>
<comment type="subunit">
    <text evidence="1">Monomer in both c-di-GMP-bound and free forms.</text>
</comment>
<dbReference type="RefSeq" id="WP_148577635.1">
    <property type="nucleotide sequence ID" value="NZ_SDKK01000003.1"/>
</dbReference>
<evidence type="ECO:0000259" key="2">
    <source>
        <dbReference type="Pfam" id="PF07238"/>
    </source>
</evidence>
<feature type="domain" description="PilZ" evidence="2">
    <location>
        <begin position="5"/>
        <end position="107"/>
    </location>
</feature>
<keyword evidence="1" id="KW-0973">c-di-GMP</keyword>
<keyword evidence="4" id="KW-1185">Reference proteome</keyword>
<dbReference type="EMBL" id="SDKK01000003">
    <property type="protein sequence ID" value="TYC61100.1"/>
    <property type="molecule type" value="Genomic_DNA"/>
</dbReference>
<gene>
    <name evidence="3" type="ORF">ETQ85_03325</name>
</gene>
<reference evidence="3 4" key="1">
    <citation type="submission" date="2019-01" db="EMBL/GenBank/DDBJ databases">
        <title>Zoogloea oleivorans genome sequencing and assembly.</title>
        <authorList>
            <person name="Tancsics A."/>
            <person name="Farkas M."/>
            <person name="Kriszt B."/>
            <person name="Maroti G."/>
            <person name="Horvath B."/>
        </authorList>
    </citation>
    <scope>NUCLEOTIDE SEQUENCE [LARGE SCALE GENOMIC DNA]</scope>
    <source>
        <strain evidence="3 4">Buc</strain>
    </source>
</reference>